<protein>
    <submittedName>
        <fullName evidence="1">Lipoprotein signal peptidase</fullName>
    </submittedName>
</protein>
<keyword evidence="2" id="KW-1185">Reference proteome</keyword>
<comment type="caution">
    <text evidence="1">The sequence shown here is derived from an EMBL/GenBank/DDBJ whole genome shotgun (WGS) entry which is preliminary data.</text>
</comment>
<name>A0A8J4UDY8_CLAMG</name>
<keyword evidence="1" id="KW-0449">Lipoprotein</keyword>
<reference evidence="1" key="1">
    <citation type="submission" date="2020-07" db="EMBL/GenBank/DDBJ databases">
        <title>Clarias magur genome sequencing, assembly and annotation.</title>
        <authorList>
            <person name="Kushwaha B."/>
            <person name="Kumar R."/>
            <person name="Das P."/>
            <person name="Joshi C.G."/>
            <person name="Kumar D."/>
            <person name="Nagpure N.S."/>
            <person name="Pandey M."/>
            <person name="Agarwal S."/>
            <person name="Srivastava S."/>
            <person name="Singh M."/>
            <person name="Sahoo L."/>
            <person name="Jayasankar P."/>
            <person name="Meher P.K."/>
            <person name="Koringa P.G."/>
            <person name="Iquebal M.A."/>
            <person name="Das S.P."/>
            <person name="Bit A."/>
            <person name="Patnaik S."/>
            <person name="Patel N."/>
            <person name="Shah T.M."/>
            <person name="Hinsu A."/>
            <person name="Jena J.K."/>
        </authorList>
    </citation>
    <scope>NUCLEOTIDE SEQUENCE</scope>
    <source>
        <strain evidence="1">CIFAMagur01</strain>
        <tissue evidence="1">Testis</tissue>
    </source>
</reference>
<evidence type="ECO:0000313" key="1">
    <source>
        <dbReference type="EMBL" id="KAF5904596.1"/>
    </source>
</evidence>
<organism evidence="1 2">
    <name type="scientific">Clarias magur</name>
    <name type="common">Asian catfish</name>
    <name type="synonym">Macropteronotus magur</name>
    <dbReference type="NCBI Taxonomy" id="1594786"/>
    <lineage>
        <taxon>Eukaryota</taxon>
        <taxon>Metazoa</taxon>
        <taxon>Chordata</taxon>
        <taxon>Craniata</taxon>
        <taxon>Vertebrata</taxon>
        <taxon>Euteleostomi</taxon>
        <taxon>Actinopterygii</taxon>
        <taxon>Neopterygii</taxon>
        <taxon>Teleostei</taxon>
        <taxon>Ostariophysi</taxon>
        <taxon>Siluriformes</taxon>
        <taxon>Clariidae</taxon>
        <taxon>Clarias</taxon>
    </lineage>
</organism>
<dbReference type="EMBL" id="QNUK01000055">
    <property type="protein sequence ID" value="KAF5904596.1"/>
    <property type="molecule type" value="Genomic_DNA"/>
</dbReference>
<dbReference type="Proteomes" id="UP000727407">
    <property type="component" value="Unassembled WGS sequence"/>
</dbReference>
<dbReference type="AlphaFoldDB" id="A0A8J4UDY8"/>
<proteinExistence type="predicted"/>
<accession>A0A8J4UDY8</accession>
<gene>
    <name evidence="1" type="primary">lspA</name>
    <name evidence="1" type="ORF">DAT39_005677</name>
</gene>
<evidence type="ECO:0000313" key="2">
    <source>
        <dbReference type="Proteomes" id="UP000727407"/>
    </source>
</evidence>
<sequence length="57" mass="7030">MSPECRRALLMMIEMLKEVPGIGCWYQCRPELLHLHDYWLDFLRRLIPCVFFLRQDF</sequence>